<keyword evidence="9" id="KW-1185">Reference proteome</keyword>
<accession>A0A7L0QIY0</accession>
<keyword evidence="3" id="KW-1003">Cell membrane</keyword>
<dbReference type="GO" id="GO:0060828">
    <property type="term" value="P:regulation of canonical Wnt signaling pathway"/>
    <property type="evidence" value="ECO:0007669"/>
    <property type="project" value="TreeGrafter"/>
</dbReference>
<protein>
    <submittedName>
        <fullName evidence="8">AMER3 protein</fullName>
    </submittedName>
</protein>
<feature type="region of interest" description="Disordered" evidence="7">
    <location>
        <begin position="544"/>
        <end position="612"/>
    </location>
</feature>
<feature type="non-terminal residue" evidence="8">
    <location>
        <position position="999"/>
    </location>
</feature>
<evidence type="ECO:0000256" key="4">
    <source>
        <dbReference type="ARBA" id="ARBA00022687"/>
    </source>
</evidence>
<dbReference type="GO" id="GO:0008013">
    <property type="term" value="F:beta-catenin binding"/>
    <property type="evidence" value="ECO:0007669"/>
    <property type="project" value="TreeGrafter"/>
</dbReference>
<keyword evidence="4" id="KW-0879">Wnt signaling pathway</keyword>
<dbReference type="GO" id="GO:0005886">
    <property type="term" value="C:plasma membrane"/>
    <property type="evidence" value="ECO:0007669"/>
    <property type="project" value="UniProtKB-SubCell"/>
</dbReference>
<dbReference type="Pfam" id="PF09422">
    <property type="entry name" value="AMER"/>
    <property type="match status" value="2"/>
</dbReference>
<dbReference type="GO" id="GO:0016055">
    <property type="term" value="P:Wnt signaling pathway"/>
    <property type="evidence" value="ECO:0007669"/>
    <property type="project" value="UniProtKB-KW"/>
</dbReference>
<evidence type="ECO:0000256" key="6">
    <source>
        <dbReference type="ARBA" id="ARBA00023136"/>
    </source>
</evidence>
<evidence type="ECO:0000313" key="8">
    <source>
        <dbReference type="EMBL" id="NXL18287.1"/>
    </source>
</evidence>
<dbReference type="PANTHER" id="PTHR22237">
    <property type="entry name" value="APC MEMBRANE RECRUITMENT PROTEIN 2-RELATED"/>
    <property type="match status" value="1"/>
</dbReference>
<evidence type="ECO:0000256" key="7">
    <source>
        <dbReference type="SAM" id="MobiDB-lite"/>
    </source>
</evidence>
<dbReference type="PANTHER" id="PTHR22237:SF2">
    <property type="entry name" value="APC MEMBRANE RECRUITMENT PROTEIN 3"/>
    <property type="match status" value="1"/>
</dbReference>
<sequence length="999" mass="109272">MELKRGKTFIKSSVQHEKVPPVHAAPTNKDEMGKDKKAALEGNQSVAEVQLACLATHKNYRFSTRAARSGHNLEKSSGSSYKLVRKSKTHDCVAEADKAESCSPSSRACEEGFVGRGKARLVNSISFSGMSSSSSKKECVVSPSQSACSSQMIDYRNFVPQMPFVPAVAKTIPRKRISLKRSKKGLRDIFHIRKNKPDSLSFLVEKDKNLSSPGCKSELSGRLAKYLFKSGEACAADCLSQDCSDSELQSDSSYDYCNALCEDVASLKSFDSLTGCGEIFADESSAHLELENSKDLLLRRSKHKDNPGMGSFQGGVEQLASPGQNETVEFAKFWDNINKSVRLHQSALFEKKLLKMPGSDTEKDRGQAAVLLTDPQVSPDKEGDNSKASSTETETPKSENQESTSTSDEGYYDSFSPGQDDELKEAQTPGVPGRFPRDSYSGDALYELFYDPNEVKVSPILDDDLCASESVAEQAIEIPLSIYSFHVGAEENMASQPTLDIISQGFFHSTWKGKECLLKLCDTELSLTMGIINWLRKHSGLISSPDSLQSPQSQPEKSNDSLILPSHSPEQKGSTEAQQETPGKGESNTFNPCVPLEESKHSTQASSANIAGRDHSLDSCLSTSALDCQGREGSHHEDLSTVPGTVETTRSSSYAPQSQANRDNLQTSSTENEKGAIALGCETSRDKKPLPETLNRESSSQSSENPSLDDNHEVESCYSYKTAVTSLRDPPEREDRNEPVYHSLSVPCDKPLQPLTLNHFQSCMSPTPTESSPNIVQLLEHCVTQVASLKISYENKHLEDKYIGNEMNSIIHKMSQYKNKLLLHNECSCLAQIPEYPSIPSTNQYNYDTSFQSSSLYHLKQNGEQICSEDQKSRAKVLDEVTQSKINFEYAQLNNQAFSYLKDLGLSPSDSGPDTSLSRPTFLPLFNSVCPGIAGTFSQGSHSTAVCLSDPLQPEEAKQCSPGPWHCAESPCHGLAAGTAVSPLLEAVTRDTAVTARNH</sequence>
<feature type="region of interest" description="Disordered" evidence="7">
    <location>
        <begin position="628"/>
        <end position="715"/>
    </location>
</feature>
<dbReference type="AlphaFoldDB" id="A0A7L0QIY0"/>
<dbReference type="InterPro" id="IPR019003">
    <property type="entry name" value="AMER"/>
</dbReference>
<evidence type="ECO:0000256" key="2">
    <source>
        <dbReference type="ARBA" id="ARBA00007750"/>
    </source>
</evidence>
<dbReference type="GO" id="GO:0005546">
    <property type="term" value="F:phosphatidylinositol-4,5-bisphosphate binding"/>
    <property type="evidence" value="ECO:0007669"/>
    <property type="project" value="TreeGrafter"/>
</dbReference>
<proteinExistence type="inferred from homology"/>
<evidence type="ECO:0000256" key="5">
    <source>
        <dbReference type="ARBA" id="ARBA00023121"/>
    </source>
</evidence>
<evidence type="ECO:0000256" key="1">
    <source>
        <dbReference type="ARBA" id="ARBA00004202"/>
    </source>
</evidence>
<feature type="compositionally biased region" description="Polar residues" evidence="7">
    <location>
        <begin position="642"/>
        <end position="670"/>
    </location>
</feature>
<reference evidence="8 9" key="1">
    <citation type="submission" date="2019-09" db="EMBL/GenBank/DDBJ databases">
        <title>Bird 10,000 Genomes (B10K) Project - Family phase.</title>
        <authorList>
            <person name="Zhang G."/>
        </authorList>
    </citation>
    <scope>NUCLEOTIDE SEQUENCE [LARGE SCALE GENOMIC DNA]</scope>
    <source>
        <strain evidence="8">B10K-DU-001-45</strain>
        <tissue evidence="8">Muscle</tissue>
    </source>
</reference>
<dbReference type="EMBL" id="VXAS01009643">
    <property type="protein sequence ID" value="NXL18287.1"/>
    <property type="molecule type" value="Genomic_DNA"/>
</dbReference>
<feature type="region of interest" description="Disordered" evidence="7">
    <location>
        <begin position="1"/>
        <end position="39"/>
    </location>
</feature>
<feature type="non-terminal residue" evidence="8">
    <location>
        <position position="1"/>
    </location>
</feature>
<keyword evidence="5" id="KW-0446">Lipid-binding</keyword>
<feature type="region of interest" description="Disordered" evidence="7">
    <location>
        <begin position="370"/>
        <end position="437"/>
    </location>
</feature>
<feature type="compositionally biased region" description="Low complexity" evidence="7">
    <location>
        <begin position="544"/>
        <end position="555"/>
    </location>
</feature>
<comment type="subcellular location">
    <subcellularLocation>
        <location evidence="1">Cell membrane</location>
        <topology evidence="1">Peripheral membrane protein</topology>
    </subcellularLocation>
</comment>
<comment type="similarity">
    <text evidence="2">Belongs to the Amer family.</text>
</comment>
<evidence type="ECO:0000313" key="9">
    <source>
        <dbReference type="Proteomes" id="UP000550059"/>
    </source>
</evidence>
<dbReference type="Proteomes" id="UP000550059">
    <property type="component" value="Unassembled WGS sequence"/>
</dbReference>
<feature type="compositionally biased region" description="Polar residues" evidence="7">
    <location>
        <begin position="571"/>
        <end position="591"/>
    </location>
</feature>
<feature type="compositionally biased region" description="Basic and acidic residues" evidence="7">
    <location>
        <begin position="629"/>
        <end position="639"/>
    </location>
</feature>
<gene>
    <name evidence="8" type="primary">Amer3</name>
    <name evidence="8" type="ORF">SETKIR_R09667</name>
</gene>
<name>A0A7L0QIY0_SETKR</name>
<comment type="caution">
    <text evidence="8">The sequence shown here is derived from an EMBL/GenBank/DDBJ whole genome shotgun (WGS) entry which is preliminary data.</text>
</comment>
<keyword evidence="6" id="KW-0472">Membrane</keyword>
<evidence type="ECO:0000256" key="3">
    <source>
        <dbReference type="ARBA" id="ARBA00022475"/>
    </source>
</evidence>
<organism evidence="8 9">
    <name type="scientific">Setophaga kirtlandii</name>
    <name type="common">Kirtland's warbler</name>
    <name type="synonym">Dendroica kirtlandii</name>
    <dbReference type="NCBI Taxonomy" id="298831"/>
    <lineage>
        <taxon>Eukaryota</taxon>
        <taxon>Metazoa</taxon>
        <taxon>Chordata</taxon>
        <taxon>Craniata</taxon>
        <taxon>Vertebrata</taxon>
        <taxon>Euteleostomi</taxon>
        <taxon>Archelosauria</taxon>
        <taxon>Archosauria</taxon>
        <taxon>Dinosauria</taxon>
        <taxon>Saurischia</taxon>
        <taxon>Theropoda</taxon>
        <taxon>Coelurosauria</taxon>
        <taxon>Aves</taxon>
        <taxon>Neognathae</taxon>
        <taxon>Neoaves</taxon>
        <taxon>Telluraves</taxon>
        <taxon>Australaves</taxon>
        <taxon>Passeriformes</taxon>
        <taxon>Passeroidea</taxon>
        <taxon>Parulidae</taxon>
        <taxon>Setophaga</taxon>
    </lineage>
</organism>
<feature type="compositionally biased region" description="Basic and acidic residues" evidence="7">
    <location>
        <begin position="28"/>
        <end position="39"/>
    </location>
</feature>